<dbReference type="PANTHER" id="PTHR43685:SF2">
    <property type="entry name" value="GLYCOSYLTRANSFERASE 2-LIKE DOMAIN-CONTAINING PROTEIN"/>
    <property type="match status" value="1"/>
</dbReference>
<protein>
    <submittedName>
        <fullName evidence="2">Glycosyltransferase family 2 protein</fullName>
    </submittedName>
</protein>
<sequence length="291" mass="33642">MSDHKITVCIATCNGEDYIEQQINSVINQTFPPYEIIISDDNSTDNTIAIIRRIKTNIPIKIYINKQRLGFVYNFERAIQSATGDFIALSDQDDIWAKNKLEVLVKQIGSHALVHSDAFLINEVGVLTHKSFTKYYKKDLYQPVQKYFEGINNVTGCTCLFRSSLKRKALPFPTHLPYHDWWLALVAYNNGGIKYVEEPLVGYRQHCNNFVGADNKGTTIAVEAFLDQKLLYKKGLIHNQDCLNLSAEQREALYDSFVESLLQKYKLQKFMRFKKLISWTYSKYTLILKKL</sequence>
<dbReference type="InterPro" id="IPR029044">
    <property type="entry name" value="Nucleotide-diphossugar_trans"/>
</dbReference>
<evidence type="ECO:0000313" key="2">
    <source>
        <dbReference type="EMBL" id="MBC5991609.1"/>
    </source>
</evidence>
<comment type="caution">
    <text evidence="2">The sequence shown here is derived from an EMBL/GenBank/DDBJ whole genome shotgun (WGS) entry which is preliminary data.</text>
</comment>
<evidence type="ECO:0000313" key="3">
    <source>
        <dbReference type="Proteomes" id="UP000603640"/>
    </source>
</evidence>
<dbReference type="Pfam" id="PF00535">
    <property type="entry name" value="Glycos_transf_2"/>
    <property type="match status" value="1"/>
</dbReference>
<dbReference type="CDD" id="cd04196">
    <property type="entry name" value="GT_2_like_d"/>
    <property type="match status" value="1"/>
</dbReference>
<dbReference type="AlphaFoldDB" id="A0A923N3Q6"/>
<dbReference type="InterPro" id="IPR001173">
    <property type="entry name" value="Glyco_trans_2-like"/>
</dbReference>
<dbReference type="PANTHER" id="PTHR43685">
    <property type="entry name" value="GLYCOSYLTRANSFERASE"/>
    <property type="match status" value="1"/>
</dbReference>
<organism evidence="2 3">
    <name type="scientific">Pontibacter cellulosilyticus</name>
    <dbReference type="NCBI Taxonomy" id="1720253"/>
    <lineage>
        <taxon>Bacteria</taxon>
        <taxon>Pseudomonadati</taxon>
        <taxon>Bacteroidota</taxon>
        <taxon>Cytophagia</taxon>
        <taxon>Cytophagales</taxon>
        <taxon>Hymenobacteraceae</taxon>
        <taxon>Pontibacter</taxon>
    </lineage>
</organism>
<dbReference type="EMBL" id="JACRVF010000001">
    <property type="protein sequence ID" value="MBC5991609.1"/>
    <property type="molecule type" value="Genomic_DNA"/>
</dbReference>
<dbReference type="InterPro" id="IPR050834">
    <property type="entry name" value="Glycosyltransf_2"/>
</dbReference>
<keyword evidence="3" id="KW-1185">Reference proteome</keyword>
<dbReference type="RefSeq" id="WP_187065608.1">
    <property type="nucleotide sequence ID" value="NZ_JACRVF010000001.1"/>
</dbReference>
<name>A0A923N3Q6_9BACT</name>
<proteinExistence type="predicted"/>
<reference evidence="2" key="1">
    <citation type="submission" date="2020-08" db="EMBL/GenBank/DDBJ databases">
        <title>Pontibacter sp. SD6 16S ribosomal RNA gene Genome sequencing and assembly.</title>
        <authorList>
            <person name="Kang M."/>
        </authorList>
    </citation>
    <scope>NUCLEOTIDE SEQUENCE</scope>
    <source>
        <strain evidence="2">SD6</strain>
    </source>
</reference>
<feature type="domain" description="Glycosyltransferase 2-like" evidence="1">
    <location>
        <begin position="7"/>
        <end position="165"/>
    </location>
</feature>
<evidence type="ECO:0000259" key="1">
    <source>
        <dbReference type="Pfam" id="PF00535"/>
    </source>
</evidence>
<dbReference type="SUPFAM" id="SSF53448">
    <property type="entry name" value="Nucleotide-diphospho-sugar transferases"/>
    <property type="match status" value="1"/>
</dbReference>
<dbReference type="Gene3D" id="3.90.550.10">
    <property type="entry name" value="Spore Coat Polysaccharide Biosynthesis Protein SpsA, Chain A"/>
    <property type="match status" value="1"/>
</dbReference>
<gene>
    <name evidence="2" type="ORF">H8S84_02025</name>
</gene>
<dbReference type="Proteomes" id="UP000603640">
    <property type="component" value="Unassembled WGS sequence"/>
</dbReference>
<accession>A0A923N3Q6</accession>